<dbReference type="Proteomes" id="UP001180845">
    <property type="component" value="Unassembled WGS sequence"/>
</dbReference>
<feature type="transmembrane region" description="Helical" evidence="7">
    <location>
        <begin position="192"/>
        <end position="213"/>
    </location>
</feature>
<organism evidence="9 10">
    <name type="scientific">Haloactinomyces albus</name>
    <dbReference type="NCBI Taxonomy" id="1352928"/>
    <lineage>
        <taxon>Bacteria</taxon>
        <taxon>Bacillati</taxon>
        <taxon>Actinomycetota</taxon>
        <taxon>Actinomycetes</taxon>
        <taxon>Actinopolysporales</taxon>
        <taxon>Actinopolysporaceae</taxon>
        <taxon>Haloactinomyces</taxon>
    </lineage>
</organism>
<comment type="caution">
    <text evidence="9">The sequence shown here is derived from an EMBL/GenBank/DDBJ whole genome shotgun (WGS) entry which is preliminary data.</text>
</comment>
<keyword evidence="6 7" id="KW-0472">Membrane</keyword>
<feature type="transmembrane region" description="Helical" evidence="7">
    <location>
        <begin position="56"/>
        <end position="80"/>
    </location>
</feature>
<feature type="domain" description="Major facilitator superfamily (MFS) profile" evidence="8">
    <location>
        <begin position="19"/>
        <end position="433"/>
    </location>
</feature>
<evidence type="ECO:0000256" key="5">
    <source>
        <dbReference type="ARBA" id="ARBA00022989"/>
    </source>
</evidence>
<dbReference type="RefSeq" id="WP_310268526.1">
    <property type="nucleotide sequence ID" value="NZ_JAVDXW010000001.1"/>
</dbReference>
<dbReference type="PROSITE" id="PS00216">
    <property type="entry name" value="SUGAR_TRANSPORT_1"/>
    <property type="match status" value="1"/>
</dbReference>
<dbReference type="Pfam" id="PF07690">
    <property type="entry name" value="MFS_1"/>
    <property type="match status" value="1"/>
</dbReference>
<dbReference type="PROSITE" id="PS50850">
    <property type="entry name" value="MFS"/>
    <property type="match status" value="1"/>
</dbReference>
<evidence type="ECO:0000256" key="7">
    <source>
        <dbReference type="SAM" id="Phobius"/>
    </source>
</evidence>
<dbReference type="InterPro" id="IPR036259">
    <property type="entry name" value="MFS_trans_sf"/>
</dbReference>
<gene>
    <name evidence="9" type="ORF">JOF55_000368</name>
</gene>
<reference evidence="9" key="1">
    <citation type="submission" date="2023-07" db="EMBL/GenBank/DDBJ databases">
        <title>Sequencing the genomes of 1000 actinobacteria strains.</title>
        <authorList>
            <person name="Klenk H.-P."/>
        </authorList>
    </citation>
    <scope>NUCLEOTIDE SEQUENCE</scope>
    <source>
        <strain evidence="9">DSM 45977</strain>
    </source>
</reference>
<evidence type="ECO:0000256" key="3">
    <source>
        <dbReference type="ARBA" id="ARBA00022475"/>
    </source>
</evidence>
<keyword evidence="5 7" id="KW-1133">Transmembrane helix</keyword>
<feature type="transmembrane region" description="Helical" evidence="7">
    <location>
        <begin position="381"/>
        <end position="403"/>
    </location>
</feature>
<dbReference type="EMBL" id="JAVDXW010000001">
    <property type="protein sequence ID" value="MDR7300187.1"/>
    <property type="molecule type" value="Genomic_DNA"/>
</dbReference>
<evidence type="ECO:0000256" key="1">
    <source>
        <dbReference type="ARBA" id="ARBA00004651"/>
    </source>
</evidence>
<dbReference type="Gene3D" id="1.20.1250.20">
    <property type="entry name" value="MFS general substrate transporter like domains"/>
    <property type="match status" value="2"/>
</dbReference>
<dbReference type="CDD" id="cd17369">
    <property type="entry name" value="MFS_ShiA_like"/>
    <property type="match status" value="1"/>
</dbReference>
<dbReference type="PROSITE" id="PS00217">
    <property type="entry name" value="SUGAR_TRANSPORT_2"/>
    <property type="match status" value="1"/>
</dbReference>
<dbReference type="SUPFAM" id="SSF103473">
    <property type="entry name" value="MFS general substrate transporter"/>
    <property type="match status" value="1"/>
</dbReference>
<dbReference type="InterPro" id="IPR011701">
    <property type="entry name" value="MFS"/>
</dbReference>
<evidence type="ECO:0000256" key="4">
    <source>
        <dbReference type="ARBA" id="ARBA00022692"/>
    </source>
</evidence>
<comment type="subcellular location">
    <subcellularLocation>
        <location evidence="1">Cell membrane</location>
        <topology evidence="1">Multi-pass membrane protein</topology>
    </subcellularLocation>
</comment>
<dbReference type="InterPro" id="IPR005829">
    <property type="entry name" value="Sugar_transporter_CS"/>
</dbReference>
<proteinExistence type="predicted"/>
<dbReference type="PANTHER" id="PTHR43045">
    <property type="entry name" value="SHIKIMATE TRANSPORTER"/>
    <property type="match status" value="1"/>
</dbReference>
<protein>
    <submittedName>
        <fullName evidence="9">MFS family permease</fullName>
    </submittedName>
</protein>
<feature type="transmembrane region" description="Helical" evidence="7">
    <location>
        <begin position="166"/>
        <end position="186"/>
    </location>
</feature>
<evidence type="ECO:0000313" key="10">
    <source>
        <dbReference type="Proteomes" id="UP001180845"/>
    </source>
</evidence>
<evidence type="ECO:0000313" key="9">
    <source>
        <dbReference type="EMBL" id="MDR7300187.1"/>
    </source>
</evidence>
<feature type="transmembrane region" description="Helical" evidence="7">
    <location>
        <begin position="31"/>
        <end position="50"/>
    </location>
</feature>
<sequence length="451" mass="47204">MTAAQTEGALPGRRPPAKLMIAGLVGSSIEWYDFFIYATAAALVFGPLFFPGTSPLMGTLLSFSTFWAGFIARPIGGLIFGHFGDKLGRKPALVTCLVLMGLSTFLVGVLPTSSSIGVAAPIALVALRFLQGIAVGGQWGGVVLLLTESAGTRRKGLAGTFGQMGVPIGVILGNTAFLLVSALVAPEAFLAWGWRIPFLASAALFPVVLFIQLRVEDTPVFKEIQQRKQDEAAQVVRAPLLEVMRTHRRQILLGAGLLFASNAIFYVSIAGVLDYATRELGLSRDVLLLISLASSAFGIGVILAAGALSDRVGRRPLILAGAALIMVWAFPFFWLVDTGSLVLIAAAVTVGGIGSSLAYGPLAAYLGELFEPRVRYSGVSLAYQLAAILISGGTPFIMTALLAATGTSASVSAFLLIMGLATFLSAFLLPETASAVPRAKADEELRVGEGQ</sequence>
<keyword evidence="2" id="KW-0813">Transport</keyword>
<dbReference type="PANTHER" id="PTHR43045:SF1">
    <property type="entry name" value="SHIKIMATE TRANSPORTER"/>
    <property type="match status" value="1"/>
</dbReference>
<feature type="transmembrane region" description="Helical" evidence="7">
    <location>
        <begin position="409"/>
        <end position="429"/>
    </location>
</feature>
<name>A0AAE3ZBI0_9ACTN</name>
<keyword evidence="4 7" id="KW-0812">Transmembrane</keyword>
<accession>A0AAE3ZBI0</accession>
<evidence type="ECO:0000256" key="2">
    <source>
        <dbReference type="ARBA" id="ARBA00022448"/>
    </source>
</evidence>
<feature type="transmembrane region" description="Helical" evidence="7">
    <location>
        <begin position="285"/>
        <end position="305"/>
    </location>
</feature>
<dbReference type="GO" id="GO:0022857">
    <property type="term" value="F:transmembrane transporter activity"/>
    <property type="evidence" value="ECO:0007669"/>
    <property type="project" value="InterPro"/>
</dbReference>
<feature type="transmembrane region" description="Helical" evidence="7">
    <location>
        <begin position="341"/>
        <end position="360"/>
    </location>
</feature>
<feature type="transmembrane region" description="Helical" evidence="7">
    <location>
        <begin position="122"/>
        <end position="146"/>
    </location>
</feature>
<keyword evidence="3" id="KW-1003">Cell membrane</keyword>
<dbReference type="GO" id="GO:0005886">
    <property type="term" value="C:plasma membrane"/>
    <property type="evidence" value="ECO:0007669"/>
    <property type="project" value="UniProtKB-SubCell"/>
</dbReference>
<feature type="transmembrane region" description="Helical" evidence="7">
    <location>
        <begin position="92"/>
        <end position="110"/>
    </location>
</feature>
<dbReference type="InterPro" id="IPR020846">
    <property type="entry name" value="MFS_dom"/>
</dbReference>
<evidence type="ECO:0000256" key="6">
    <source>
        <dbReference type="ARBA" id="ARBA00023136"/>
    </source>
</evidence>
<keyword evidence="10" id="KW-1185">Reference proteome</keyword>
<dbReference type="AlphaFoldDB" id="A0AAE3ZBI0"/>
<feature type="transmembrane region" description="Helical" evidence="7">
    <location>
        <begin position="251"/>
        <end position="273"/>
    </location>
</feature>
<feature type="transmembrane region" description="Helical" evidence="7">
    <location>
        <begin position="317"/>
        <end position="335"/>
    </location>
</feature>
<evidence type="ECO:0000259" key="8">
    <source>
        <dbReference type="PROSITE" id="PS50850"/>
    </source>
</evidence>